<feature type="transmembrane region" description="Helical" evidence="2">
    <location>
        <begin position="536"/>
        <end position="557"/>
    </location>
</feature>
<accession>A0ABR2HJU7</accession>
<protein>
    <recommendedName>
        <fullName evidence="5">Ubiquitin-like domain-containing protein</fullName>
    </recommendedName>
</protein>
<organism evidence="3 4">
    <name type="scientific">Tritrichomonas musculus</name>
    <dbReference type="NCBI Taxonomy" id="1915356"/>
    <lineage>
        <taxon>Eukaryota</taxon>
        <taxon>Metamonada</taxon>
        <taxon>Parabasalia</taxon>
        <taxon>Tritrichomonadida</taxon>
        <taxon>Tritrichomonadidae</taxon>
        <taxon>Tritrichomonas</taxon>
    </lineage>
</organism>
<evidence type="ECO:0000256" key="2">
    <source>
        <dbReference type="SAM" id="Phobius"/>
    </source>
</evidence>
<name>A0ABR2HJU7_9EUKA</name>
<comment type="caution">
    <text evidence="3">The sequence shown here is derived from an EMBL/GenBank/DDBJ whole genome shotgun (WGS) entry which is preliminary data.</text>
</comment>
<keyword evidence="4" id="KW-1185">Reference proteome</keyword>
<evidence type="ECO:0000313" key="4">
    <source>
        <dbReference type="Proteomes" id="UP001470230"/>
    </source>
</evidence>
<evidence type="ECO:0000313" key="3">
    <source>
        <dbReference type="EMBL" id="KAK8847742.1"/>
    </source>
</evidence>
<evidence type="ECO:0000256" key="1">
    <source>
        <dbReference type="SAM" id="MobiDB-lite"/>
    </source>
</evidence>
<dbReference type="EMBL" id="JAPFFF010000027">
    <property type="protein sequence ID" value="KAK8847742.1"/>
    <property type="molecule type" value="Genomic_DNA"/>
</dbReference>
<sequence>MNKKVQIELIYHDVNGDVHKNFDLSASATTQKLHEEIKKSIPIFSSTDFVFLADEMVNSNNILLDDINIGDIATNGSIKIKVLPKLVDIVITSATQDPKNFKIDTTIPIKDLLSQIVSKTVSSRFILAFESKDKFQVCCQTLPLCAHNWWFNTDFRILRRIYPDDIENATDEESRQFFYKNVKLAINCGISAYPVDVWSQLSSLQIVSEYKRKYKDGKEAEKRIKEIDENNIKEIFSTLTSPFVFEACENILIPKILVNLHKVSQKSIEQAELEYIKLSYEQGSQCSYVEEVKFKSVKKSVVSGKRFIFVSPTQISIYKDYGVTLKETKKLNEIQTIGYENTQTFDILFKDETRWQISHKVPATLRCLRTAIETISHVTEMIDESSKKNEKNDTKEKSTKSDRKTVTDGYESHPGEKLGLFVPSEVKRDTPIEKVQQEEPVKELKDKSDLVIDYIEGPPLTKKTPKTKNKKVKHAVIIPPSPTGEDDNNPRFLDENVLHLEFLEKINVEDFHKLSEKDQKEIKNDQFFEMSSRSNWMRITVFLIILVFGIYQLLLFFGRFTSKKSKLE</sequence>
<keyword evidence="2" id="KW-0812">Transmembrane</keyword>
<dbReference type="Proteomes" id="UP001470230">
    <property type="component" value="Unassembled WGS sequence"/>
</dbReference>
<feature type="compositionally biased region" description="Basic and acidic residues" evidence="1">
    <location>
        <begin position="384"/>
        <end position="414"/>
    </location>
</feature>
<gene>
    <name evidence="3" type="ORF">M9Y10_018771</name>
</gene>
<keyword evidence="2" id="KW-0472">Membrane</keyword>
<evidence type="ECO:0008006" key="5">
    <source>
        <dbReference type="Google" id="ProtNLM"/>
    </source>
</evidence>
<dbReference type="SUPFAM" id="SSF47031">
    <property type="entry name" value="Second domain of FERM"/>
    <property type="match status" value="1"/>
</dbReference>
<dbReference type="InterPro" id="IPR035963">
    <property type="entry name" value="FERM_2"/>
</dbReference>
<feature type="region of interest" description="Disordered" evidence="1">
    <location>
        <begin position="382"/>
        <end position="414"/>
    </location>
</feature>
<keyword evidence="2" id="KW-1133">Transmembrane helix</keyword>
<proteinExistence type="predicted"/>
<reference evidence="3 4" key="1">
    <citation type="submission" date="2024-04" db="EMBL/GenBank/DDBJ databases">
        <title>Tritrichomonas musculus Genome.</title>
        <authorList>
            <person name="Alves-Ferreira E."/>
            <person name="Grigg M."/>
            <person name="Lorenzi H."/>
            <person name="Galac M."/>
        </authorList>
    </citation>
    <scope>NUCLEOTIDE SEQUENCE [LARGE SCALE GENOMIC DNA]</scope>
    <source>
        <strain evidence="3 4">EAF2021</strain>
    </source>
</reference>